<sequence length="298" mass="33470">MALFSRLKNGGPPRTTMFLGEDPRGPDEEMEFTWSGAPLDDESIRALATGLQFAFSWRADNDRLHMLPGTREREAEISAWIDMLHEWWGATDGESIRATVRNLQSGLNSPFYEVVNPLVTEALADDVHPTHRNSLQARHLDFLAGVERFHGRPPGFFADDYRAWIQVLRAGGAECVGGELPSHIMGWDLMRAAMLARGGATVGYIEDAEAWDMLAQNLELARSYYANWGQYARGYVVGHMFWASQTDVATAIGDTRGRAESMVRCLETALSPWRRVALHEGTPFHGVDEWTSFEPTRR</sequence>
<dbReference type="Pfam" id="PF06889">
    <property type="entry name" value="DUF1266"/>
    <property type="match status" value="1"/>
</dbReference>
<dbReference type="InterPro" id="IPR009677">
    <property type="entry name" value="DUF1266"/>
</dbReference>
<proteinExistence type="predicted"/>
<evidence type="ECO:0000313" key="4">
    <source>
        <dbReference type="Proteomes" id="UP001595751"/>
    </source>
</evidence>
<dbReference type="RefSeq" id="WP_290289215.1">
    <property type="nucleotide sequence ID" value="NZ_CP047211.1"/>
</dbReference>
<dbReference type="Proteomes" id="UP001595751">
    <property type="component" value="Unassembled WGS sequence"/>
</dbReference>
<comment type="caution">
    <text evidence="3">The sequence shown here is derived from an EMBL/GenBank/DDBJ whole genome shotgun (WGS) entry which is preliminary data.</text>
</comment>
<accession>A0ABV7ZP59</accession>
<gene>
    <name evidence="3" type="ORF">ACFORJ_07225</name>
</gene>
<feature type="region of interest" description="Disordered" evidence="1">
    <location>
        <begin position="1"/>
        <end position="27"/>
    </location>
</feature>
<dbReference type="EMBL" id="JBHRZN010000002">
    <property type="protein sequence ID" value="MFC3849955.1"/>
    <property type="molecule type" value="Genomic_DNA"/>
</dbReference>
<name>A0ABV7ZP59_9CORY</name>
<organism evidence="3 4">
    <name type="scientific">Corynebacterium hansenii</name>
    <dbReference type="NCBI Taxonomy" id="394964"/>
    <lineage>
        <taxon>Bacteria</taxon>
        <taxon>Bacillati</taxon>
        <taxon>Actinomycetota</taxon>
        <taxon>Actinomycetes</taxon>
        <taxon>Mycobacteriales</taxon>
        <taxon>Corynebacteriaceae</taxon>
        <taxon>Corynebacterium</taxon>
    </lineage>
</organism>
<evidence type="ECO:0000259" key="2">
    <source>
        <dbReference type="Pfam" id="PF06889"/>
    </source>
</evidence>
<evidence type="ECO:0000256" key="1">
    <source>
        <dbReference type="SAM" id="MobiDB-lite"/>
    </source>
</evidence>
<feature type="domain" description="DUF1266" evidence="2">
    <location>
        <begin position="83"/>
        <end position="277"/>
    </location>
</feature>
<keyword evidence="4" id="KW-1185">Reference proteome</keyword>
<protein>
    <submittedName>
        <fullName evidence="3">DUF1266 domain-containing protein</fullName>
    </submittedName>
</protein>
<evidence type="ECO:0000313" key="3">
    <source>
        <dbReference type="EMBL" id="MFC3849955.1"/>
    </source>
</evidence>
<reference evidence="4" key="1">
    <citation type="journal article" date="2019" name="Int. J. Syst. Evol. Microbiol.">
        <title>The Global Catalogue of Microorganisms (GCM) 10K type strain sequencing project: providing services to taxonomists for standard genome sequencing and annotation.</title>
        <authorList>
            <consortium name="The Broad Institute Genomics Platform"/>
            <consortium name="The Broad Institute Genome Sequencing Center for Infectious Disease"/>
            <person name="Wu L."/>
            <person name="Ma J."/>
        </authorList>
    </citation>
    <scope>NUCLEOTIDE SEQUENCE [LARGE SCALE GENOMIC DNA]</scope>
    <source>
        <strain evidence="4">CCUG 53252</strain>
    </source>
</reference>